<keyword evidence="3" id="KW-1185">Reference proteome</keyword>
<name>A0A158HNC2_9BURK</name>
<dbReference type="InterPro" id="IPR015943">
    <property type="entry name" value="WD40/YVTN_repeat-like_dom_sf"/>
</dbReference>
<dbReference type="Proteomes" id="UP000054977">
    <property type="component" value="Unassembled WGS sequence"/>
</dbReference>
<comment type="caution">
    <text evidence="2">The sequence shown here is derived from an EMBL/GenBank/DDBJ whole genome shotgun (WGS) entry which is preliminary data.</text>
</comment>
<dbReference type="SMART" id="SM00564">
    <property type="entry name" value="PQQ"/>
    <property type="match status" value="2"/>
</dbReference>
<dbReference type="Gene3D" id="2.130.10.10">
    <property type="entry name" value="YVTN repeat-like/Quinoprotein amine dehydrogenase"/>
    <property type="match status" value="2"/>
</dbReference>
<dbReference type="InterPro" id="IPR011047">
    <property type="entry name" value="Quinoprotein_ADH-like_sf"/>
</dbReference>
<feature type="compositionally biased region" description="Gly residues" evidence="1">
    <location>
        <begin position="58"/>
        <end position="119"/>
    </location>
</feature>
<dbReference type="PANTHER" id="PTHR34512">
    <property type="entry name" value="CELL SURFACE PROTEIN"/>
    <property type="match status" value="1"/>
</dbReference>
<dbReference type="SUPFAM" id="SSF50998">
    <property type="entry name" value="Quinoprotein alcohol dehydrogenase-like"/>
    <property type="match status" value="1"/>
</dbReference>
<dbReference type="AlphaFoldDB" id="A0A158HNC2"/>
<evidence type="ECO:0000313" key="2">
    <source>
        <dbReference type="EMBL" id="SAL45577.1"/>
    </source>
</evidence>
<accession>A0A158HNC2</accession>
<reference evidence="2" key="1">
    <citation type="submission" date="2016-01" db="EMBL/GenBank/DDBJ databases">
        <authorList>
            <person name="Peeters C."/>
        </authorList>
    </citation>
    <scope>NUCLEOTIDE SEQUENCE [LARGE SCALE GENOMIC DNA]</scope>
    <source>
        <strain evidence="2">LMG 22934</strain>
    </source>
</reference>
<sequence>MNSPLSGHAGHVAEGTTVRARGRLRLLGLQALVAICCAGCGGGGGGDGMTTTSNIAPGGNGSSAGSSPGSGSGTNSGSGSGSNMGNANGSGSGTNGGNNTGGNTGSGTNGGNNTGGNTGSGTTTAKTYPTDVLTHHNDLARTGQMLAETALTLSNVNATTFGKLRMLPADGKVNAQPLYVTNLAIGGAAHNAVYVATEHGSLYAYDADTGAQLWKITLLGAGETSTTTGCPDFTPEIGITSTPVIDRTRGPNGALYAVAMSTDGNGAVHHRFHAIDLATGAELFNGPTEIAASYPGNGSNSVNGVIHFEPDLHTERAALTLVGGNVYMGWTAHCMSGPYTGWVMAYSADTLKQTAALNVTPNGSQGSIWMAGSGMASDGASIWLIDGNGSFTPTLNAQGFPVDGNLGNTFMKLSLAPSLAVTDYFATMNNVTQAANDEDFGSGGPLLLPDQTMADGTVKRLAVGAGKDNKIYVVDRDAMGKYNPNANGNWQTLTGTLAGGIWGSAAYYNGVVYYGGLNDSLKALPVSNARLATSAATRTTTTFPYPGTTPAISANDAANGIVWALENGATGALHAYDASNLGRELYNSNQAGARDQWGPGNKFITPMIAQGKVFVGTQTGVAVFGLLP</sequence>
<proteinExistence type="predicted"/>
<evidence type="ECO:0000313" key="3">
    <source>
        <dbReference type="Proteomes" id="UP000054977"/>
    </source>
</evidence>
<dbReference type="PANTHER" id="PTHR34512:SF30">
    <property type="entry name" value="OUTER MEMBRANE PROTEIN ASSEMBLY FACTOR BAMB"/>
    <property type="match status" value="1"/>
</dbReference>
<dbReference type="STRING" id="326474.AWB65_03565"/>
<organism evidence="2 3">
    <name type="scientific">Caballeronia humi</name>
    <dbReference type="NCBI Taxonomy" id="326474"/>
    <lineage>
        <taxon>Bacteria</taxon>
        <taxon>Pseudomonadati</taxon>
        <taxon>Pseudomonadota</taxon>
        <taxon>Betaproteobacteria</taxon>
        <taxon>Burkholderiales</taxon>
        <taxon>Burkholderiaceae</taxon>
        <taxon>Caballeronia</taxon>
    </lineage>
</organism>
<protein>
    <submittedName>
        <fullName evidence="2">PQQ enzyme repeat protein</fullName>
    </submittedName>
</protein>
<feature type="region of interest" description="Disordered" evidence="1">
    <location>
        <begin position="51"/>
        <end position="128"/>
    </location>
</feature>
<gene>
    <name evidence="2" type="ORF">AWB65_03565</name>
</gene>
<evidence type="ECO:0000256" key="1">
    <source>
        <dbReference type="SAM" id="MobiDB-lite"/>
    </source>
</evidence>
<dbReference type="EMBL" id="FCNW02000018">
    <property type="protein sequence ID" value="SAL45577.1"/>
    <property type="molecule type" value="Genomic_DNA"/>
</dbReference>
<dbReference type="InterPro" id="IPR018391">
    <property type="entry name" value="PQQ_b-propeller_rpt"/>
</dbReference>